<accession>A0A1N6RDH1</accession>
<reference evidence="1 2" key="1">
    <citation type="submission" date="2017-01" db="EMBL/GenBank/DDBJ databases">
        <authorList>
            <person name="Mah S.A."/>
            <person name="Swanson W.J."/>
            <person name="Moy G.W."/>
            <person name="Vacquier V.D."/>
        </authorList>
    </citation>
    <scope>NUCLEOTIDE SEQUENCE [LARGE SCALE GENOMIC DNA]</scope>
    <source>
        <strain evidence="1 2">ASpG1</strain>
    </source>
</reference>
<dbReference type="InterPro" id="IPR008183">
    <property type="entry name" value="Aldose_1/G6P_1-epimerase"/>
</dbReference>
<protein>
    <submittedName>
        <fullName evidence="1">Aldose 1-epimerase</fullName>
    </submittedName>
</protein>
<dbReference type="SUPFAM" id="SSF74650">
    <property type="entry name" value="Galactose mutarotase-like"/>
    <property type="match status" value="1"/>
</dbReference>
<dbReference type="GO" id="GO:0004034">
    <property type="term" value="F:aldose 1-epimerase activity"/>
    <property type="evidence" value="ECO:0007669"/>
    <property type="project" value="TreeGrafter"/>
</dbReference>
<dbReference type="PANTHER" id="PTHR10091">
    <property type="entry name" value="ALDOSE-1-EPIMERASE"/>
    <property type="match status" value="1"/>
</dbReference>
<keyword evidence="2" id="KW-1185">Reference proteome</keyword>
<dbReference type="Gene3D" id="2.70.98.10">
    <property type="match status" value="1"/>
</dbReference>
<dbReference type="Proteomes" id="UP000186400">
    <property type="component" value="Unassembled WGS sequence"/>
</dbReference>
<name>A0A1N6RDH1_9SPIO</name>
<dbReference type="AlphaFoldDB" id="A0A1N6RDH1"/>
<dbReference type="GO" id="GO:0030246">
    <property type="term" value="F:carbohydrate binding"/>
    <property type="evidence" value="ECO:0007669"/>
    <property type="project" value="InterPro"/>
</dbReference>
<proteinExistence type="predicted"/>
<dbReference type="InterPro" id="IPR011013">
    <property type="entry name" value="Gal_mutarotase_sf_dom"/>
</dbReference>
<dbReference type="PANTHER" id="PTHR10091:SF0">
    <property type="entry name" value="GALACTOSE MUTAROTASE"/>
    <property type="match status" value="1"/>
</dbReference>
<dbReference type="Pfam" id="PF01263">
    <property type="entry name" value="Aldose_epim"/>
    <property type="match status" value="1"/>
</dbReference>
<dbReference type="GO" id="GO:0033499">
    <property type="term" value="P:galactose catabolic process via UDP-galactose, Leloir pathway"/>
    <property type="evidence" value="ECO:0007669"/>
    <property type="project" value="TreeGrafter"/>
</dbReference>
<organism evidence="1 2">
    <name type="scientific">Alkalispirochaeta americana</name>
    <dbReference type="NCBI Taxonomy" id="159291"/>
    <lineage>
        <taxon>Bacteria</taxon>
        <taxon>Pseudomonadati</taxon>
        <taxon>Spirochaetota</taxon>
        <taxon>Spirochaetia</taxon>
        <taxon>Spirochaetales</taxon>
        <taxon>Spirochaetaceae</taxon>
        <taxon>Alkalispirochaeta</taxon>
    </lineage>
</organism>
<dbReference type="InterPro" id="IPR014718">
    <property type="entry name" value="GH-type_carb-bd"/>
</dbReference>
<dbReference type="EMBL" id="FTMS01000006">
    <property type="protein sequence ID" value="SIQ26881.1"/>
    <property type="molecule type" value="Genomic_DNA"/>
</dbReference>
<sequence>MTREVIRRLERPSGARLAVDLDQGGAVREIRLVPEGSLGGAVNILDDGSSSEESARWFCGRLLAPFNDRIPRGEYRWQGRLFQLPLNDPEGADAIHGFLCRTVLKELKIQECSRESVLLLEGTLGPCEGYPFPLFLEVTYTLRDDALLVDLLVQNTGDETAPVALGWHPYFSLPEADRVDRLRLEIPADRYYQVDSRLIPTGELPLVEGSSRDFRTARPIGAAAIDLAWPLKRDGQGGSPVVLQGRDHRLEVWCGDAFGAVQVFIPPHRRSIALEPVTGPADAFNFPSLGVPGVPPGAFLRGRAQIRISVSDESAFS</sequence>
<evidence type="ECO:0000313" key="1">
    <source>
        <dbReference type="EMBL" id="SIQ26881.1"/>
    </source>
</evidence>
<evidence type="ECO:0000313" key="2">
    <source>
        <dbReference type="Proteomes" id="UP000186400"/>
    </source>
</evidence>
<dbReference type="GO" id="GO:0006006">
    <property type="term" value="P:glucose metabolic process"/>
    <property type="evidence" value="ECO:0007669"/>
    <property type="project" value="TreeGrafter"/>
</dbReference>
<gene>
    <name evidence="1" type="ORF">SAMN05920897_10665</name>
</gene>
<dbReference type="STRING" id="159291.SAMN05920897_10665"/>